<dbReference type="InterPro" id="IPR042178">
    <property type="entry name" value="Serpin_sf_1"/>
</dbReference>
<dbReference type="InterPro" id="IPR023796">
    <property type="entry name" value="Serpin_dom"/>
</dbReference>
<gene>
    <name evidence="3" type="ORF">NXF25_008455</name>
</gene>
<accession>A0AAW1BNT9</accession>
<dbReference type="SMART" id="SM00093">
    <property type="entry name" value="SERPIN"/>
    <property type="match status" value="1"/>
</dbReference>
<comment type="similarity">
    <text evidence="1">Belongs to the serpin family.</text>
</comment>
<dbReference type="PANTHER" id="PTHR11461:SF199">
    <property type="entry name" value="SERPIN B11"/>
    <property type="match status" value="1"/>
</dbReference>
<dbReference type="InterPro" id="IPR042185">
    <property type="entry name" value="Serpin_sf_2"/>
</dbReference>
<dbReference type="Pfam" id="PF00079">
    <property type="entry name" value="Serpin"/>
    <property type="match status" value="1"/>
</dbReference>
<evidence type="ECO:0000313" key="3">
    <source>
        <dbReference type="EMBL" id="KAK9403628.1"/>
    </source>
</evidence>
<dbReference type="AlphaFoldDB" id="A0AAW1BNT9"/>
<feature type="non-terminal residue" evidence="3">
    <location>
        <position position="1"/>
    </location>
</feature>
<dbReference type="SUPFAM" id="SSF56574">
    <property type="entry name" value="Serpins"/>
    <property type="match status" value="1"/>
</dbReference>
<dbReference type="InterPro" id="IPR000215">
    <property type="entry name" value="Serpin_fam"/>
</dbReference>
<dbReference type="InterPro" id="IPR036186">
    <property type="entry name" value="Serpin_sf"/>
</dbReference>
<comment type="caution">
    <text evidence="3">The sequence shown here is derived from an EMBL/GenBank/DDBJ whole genome shotgun (WGS) entry which is preliminary data.</text>
</comment>
<feature type="domain" description="Serpin" evidence="2">
    <location>
        <begin position="1"/>
        <end position="263"/>
    </location>
</feature>
<dbReference type="PANTHER" id="PTHR11461">
    <property type="entry name" value="SERINE PROTEASE INHIBITOR, SERPIN"/>
    <property type="match status" value="1"/>
</dbReference>
<organism evidence="3 4">
    <name type="scientific">Crotalus adamanteus</name>
    <name type="common">Eastern diamondback rattlesnake</name>
    <dbReference type="NCBI Taxonomy" id="8729"/>
    <lineage>
        <taxon>Eukaryota</taxon>
        <taxon>Metazoa</taxon>
        <taxon>Chordata</taxon>
        <taxon>Craniata</taxon>
        <taxon>Vertebrata</taxon>
        <taxon>Euteleostomi</taxon>
        <taxon>Lepidosauria</taxon>
        <taxon>Squamata</taxon>
        <taxon>Bifurcata</taxon>
        <taxon>Unidentata</taxon>
        <taxon>Episquamata</taxon>
        <taxon>Toxicofera</taxon>
        <taxon>Serpentes</taxon>
        <taxon>Colubroidea</taxon>
        <taxon>Viperidae</taxon>
        <taxon>Crotalinae</taxon>
        <taxon>Crotalus</taxon>
    </lineage>
</organism>
<keyword evidence="4" id="KW-1185">Reference proteome</keyword>
<dbReference type="Gene3D" id="3.30.497.10">
    <property type="entry name" value="Antithrombin, subunit I, domain 2"/>
    <property type="match status" value="2"/>
</dbReference>
<sequence length="264" mass="30151">DYIGCLKEIYNSGLESTDFMNATEKVREKINSWVESRTNGAIKNFCPANSIDPSSLLVLVNAVNFKGMWRTQFNPKDTHRAVFWTGKGRSIYVEMMTREGNFNIANITNPSVKVLKLPYENEELSFFYFTWQITKKLTYKTLQEWTSSENMREIRIKLCLPKFSVEDTYSMKPILMGMGVNDMFMPGKANLSFISQKSNLFVSDFKFKGCIKISEDGVHAAAASRTEIVRGSNAEVNFNNPFIGILRHNFTGIILLIIRICVPE</sequence>
<protein>
    <submittedName>
        <fullName evidence="3">SERPINB14: Ovalbumin</fullName>
    </submittedName>
</protein>
<reference evidence="3 4" key="1">
    <citation type="journal article" date="2024" name="Proc. Natl. Acad. Sci. U.S.A.">
        <title>The genetic regulatory architecture and epigenomic basis for age-related changes in rattlesnake venom.</title>
        <authorList>
            <person name="Hogan M.P."/>
            <person name="Holding M.L."/>
            <person name="Nystrom G.S."/>
            <person name="Colston T.J."/>
            <person name="Bartlett D.A."/>
            <person name="Mason A.J."/>
            <person name="Ellsworth S.A."/>
            <person name="Rautsaw R.M."/>
            <person name="Lawrence K.C."/>
            <person name="Strickland J.L."/>
            <person name="He B."/>
            <person name="Fraser P."/>
            <person name="Margres M.J."/>
            <person name="Gilbert D.M."/>
            <person name="Gibbs H.L."/>
            <person name="Parkinson C.L."/>
            <person name="Rokyta D.R."/>
        </authorList>
    </citation>
    <scope>NUCLEOTIDE SEQUENCE [LARGE SCALE GENOMIC DNA]</scope>
    <source>
        <strain evidence="3">DRR0105</strain>
    </source>
</reference>
<proteinExistence type="inferred from homology"/>
<dbReference type="Proteomes" id="UP001474421">
    <property type="component" value="Unassembled WGS sequence"/>
</dbReference>
<evidence type="ECO:0000256" key="1">
    <source>
        <dbReference type="RuleBase" id="RU000411"/>
    </source>
</evidence>
<name>A0AAW1BNT9_CROAD</name>
<dbReference type="GO" id="GO:0005615">
    <property type="term" value="C:extracellular space"/>
    <property type="evidence" value="ECO:0007669"/>
    <property type="project" value="InterPro"/>
</dbReference>
<evidence type="ECO:0000259" key="2">
    <source>
        <dbReference type="SMART" id="SM00093"/>
    </source>
</evidence>
<dbReference type="GO" id="GO:0004867">
    <property type="term" value="F:serine-type endopeptidase inhibitor activity"/>
    <property type="evidence" value="ECO:0007669"/>
    <property type="project" value="InterPro"/>
</dbReference>
<dbReference type="Gene3D" id="2.30.39.10">
    <property type="entry name" value="Alpha-1-antitrypsin, domain 1"/>
    <property type="match status" value="1"/>
</dbReference>
<dbReference type="EMBL" id="JAOTOJ010000003">
    <property type="protein sequence ID" value="KAK9403628.1"/>
    <property type="molecule type" value="Genomic_DNA"/>
</dbReference>
<evidence type="ECO:0000313" key="4">
    <source>
        <dbReference type="Proteomes" id="UP001474421"/>
    </source>
</evidence>